<keyword evidence="9" id="KW-1185">Reference proteome</keyword>
<comment type="caution">
    <text evidence="8">The sequence shown here is derived from an EMBL/GenBank/DDBJ whole genome shotgun (WGS) entry which is preliminary data.</text>
</comment>
<feature type="transmembrane region" description="Helical" evidence="7">
    <location>
        <begin position="155"/>
        <end position="178"/>
    </location>
</feature>
<keyword evidence="4 7" id="KW-0812">Transmembrane</keyword>
<dbReference type="Gene3D" id="1.20.1740.10">
    <property type="entry name" value="Amino acid/polyamine transporter I"/>
    <property type="match status" value="1"/>
</dbReference>
<protein>
    <submittedName>
        <fullName evidence="8">Amino acid permease</fullName>
    </submittedName>
</protein>
<evidence type="ECO:0000256" key="3">
    <source>
        <dbReference type="ARBA" id="ARBA00022475"/>
    </source>
</evidence>
<dbReference type="PANTHER" id="PTHR42770:SF15">
    <property type="entry name" value="GLUTAMATE_GAMMA-AMINOBUTYRATE ANTIPORTER-RELATED"/>
    <property type="match status" value="1"/>
</dbReference>
<feature type="transmembrane region" description="Helical" evidence="7">
    <location>
        <begin position="448"/>
        <end position="465"/>
    </location>
</feature>
<feature type="transmembrane region" description="Helical" evidence="7">
    <location>
        <begin position="367"/>
        <end position="390"/>
    </location>
</feature>
<evidence type="ECO:0000256" key="5">
    <source>
        <dbReference type="ARBA" id="ARBA00022989"/>
    </source>
</evidence>
<dbReference type="Pfam" id="PF13520">
    <property type="entry name" value="AA_permease_2"/>
    <property type="match status" value="1"/>
</dbReference>
<dbReference type="RefSeq" id="WP_202749294.1">
    <property type="nucleotide sequence ID" value="NZ_JAESWC010000007.1"/>
</dbReference>
<dbReference type="PANTHER" id="PTHR42770">
    <property type="entry name" value="AMINO ACID TRANSPORTER-RELATED"/>
    <property type="match status" value="1"/>
</dbReference>
<keyword evidence="2" id="KW-0813">Transport</keyword>
<keyword evidence="6 7" id="KW-0472">Membrane</keyword>
<feature type="transmembrane region" description="Helical" evidence="7">
    <location>
        <begin position="126"/>
        <end position="143"/>
    </location>
</feature>
<evidence type="ECO:0000256" key="7">
    <source>
        <dbReference type="SAM" id="Phobius"/>
    </source>
</evidence>
<dbReference type="InterPro" id="IPR050367">
    <property type="entry name" value="APC_superfamily"/>
</dbReference>
<accession>A0ABS1TB44</accession>
<feature type="transmembrane region" description="Helical" evidence="7">
    <location>
        <begin position="339"/>
        <end position="361"/>
    </location>
</feature>
<feature type="transmembrane region" description="Helical" evidence="7">
    <location>
        <begin position="95"/>
        <end position="114"/>
    </location>
</feature>
<proteinExistence type="predicted"/>
<evidence type="ECO:0000256" key="1">
    <source>
        <dbReference type="ARBA" id="ARBA00004651"/>
    </source>
</evidence>
<name>A0ABS1TB44_9CLOT</name>
<comment type="subcellular location">
    <subcellularLocation>
        <location evidence="1">Cell membrane</location>
        <topology evidence="1">Multi-pass membrane protein</topology>
    </subcellularLocation>
</comment>
<feature type="transmembrane region" description="Helical" evidence="7">
    <location>
        <begin position="232"/>
        <end position="256"/>
    </location>
</feature>
<evidence type="ECO:0000256" key="2">
    <source>
        <dbReference type="ARBA" id="ARBA00022448"/>
    </source>
</evidence>
<dbReference type="Proteomes" id="UP000632377">
    <property type="component" value="Unassembled WGS sequence"/>
</dbReference>
<feature type="transmembrane region" description="Helical" evidence="7">
    <location>
        <begin position="198"/>
        <end position="220"/>
    </location>
</feature>
<feature type="transmembrane region" description="Helical" evidence="7">
    <location>
        <begin position="38"/>
        <end position="57"/>
    </location>
</feature>
<keyword evidence="3" id="KW-1003">Cell membrane</keyword>
<organism evidence="8 9">
    <name type="scientific">Clostridium rhizosphaerae</name>
    <dbReference type="NCBI Taxonomy" id="2803861"/>
    <lineage>
        <taxon>Bacteria</taxon>
        <taxon>Bacillati</taxon>
        <taxon>Bacillota</taxon>
        <taxon>Clostridia</taxon>
        <taxon>Eubacteriales</taxon>
        <taxon>Clostridiaceae</taxon>
        <taxon>Clostridium</taxon>
    </lineage>
</organism>
<dbReference type="PIRSF" id="PIRSF006060">
    <property type="entry name" value="AA_transporter"/>
    <property type="match status" value="1"/>
</dbReference>
<evidence type="ECO:0000256" key="4">
    <source>
        <dbReference type="ARBA" id="ARBA00022692"/>
    </source>
</evidence>
<dbReference type="InterPro" id="IPR002293">
    <property type="entry name" value="AA/rel_permease1"/>
</dbReference>
<evidence type="ECO:0000313" key="9">
    <source>
        <dbReference type="Proteomes" id="UP000632377"/>
    </source>
</evidence>
<feature type="transmembrane region" description="Helical" evidence="7">
    <location>
        <begin position="402"/>
        <end position="428"/>
    </location>
</feature>
<keyword evidence="5 7" id="KW-1133">Transmembrane helix</keyword>
<reference evidence="8 9" key="1">
    <citation type="submission" date="2021-01" db="EMBL/GenBank/DDBJ databases">
        <title>Genome public.</title>
        <authorList>
            <person name="Liu C."/>
            <person name="Sun Q."/>
        </authorList>
    </citation>
    <scope>NUCLEOTIDE SEQUENCE [LARGE SCALE GENOMIC DNA]</scope>
    <source>
        <strain evidence="8 9">YIM B02515</strain>
    </source>
</reference>
<dbReference type="EMBL" id="JAESWC010000007">
    <property type="protein sequence ID" value="MBL4936535.1"/>
    <property type="molecule type" value="Genomic_DNA"/>
</dbReference>
<sequence>MSNSKKIGLWTLVMLIFVPTFGFGNITTNAVALGPAAIPSWLLVSVFFFLPLSAVIAELASANNDKNGGLYNWIDSAIGSKWAYIGTWSYFISNLFYLQMVFARIPVMISWAIFGENRFNDSNAYILSYLGIALAIILTWAATTGVKKFSKLSNLGGRFTIAVTVIFIVFAFVGLLVGKPSATEFTTASVMPKFNVDYFSTFSWLLFAVAGAEVAGTYIGEVDKPKKTFPKAVIVATLLVAAAYTIGSVALCIVASPDAIQKAGLKDAGYVVYKLLAENFGLNGKVIVQLYAAILTVTSIGAYIVWMESPIRAMFSEVPEGTFPKTLTKKDENGTLKNALWIQCAILIILVAVPAAGLKSIDTFFKFLTNLSSLSLILPYIILSGAYLVYRLKGNKAPYTMFKSNTAAIAVSILLLVLGIAGFFGAGLGDIVSAETKMDAIKAVGKDYGGPIVLILLGYIISWITKLTSKNSSDSDKSTAA</sequence>
<feature type="transmembrane region" description="Helical" evidence="7">
    <location>
        <begin position="286"/>
        <end position="306"/>
    </location>
</feature>
<evidence type="ECO:0000256" key="6">
    <source>
        <dbReference type="ARBA" id="ARBA00023136"/>
    </source>
</evidence>
<evidence type="ECO:0000313" key="8">
    <source>
        <dbReference type="EMBL" id="MBL4936535.1"/>
    </source>
</evidence>
<gene>
    <name evidence="8" type="ORF">JK636_12280</name>
</gene>